<dbReference type="Pfam" id="PF07143">
    <property type="entry name" value="CrtC"/>
    <property type="match status" value="1"/>
</dbReference>
<evidence type="ECO:0000256" key="3">
    <source>
        <dbReference type="SAM" id="MobiDB-lite"/>
    </source>
</evidence>
<dbReference type="GO" id="GO:0004659">
    <property type="term" value="F:prenyltransferase activity"/>
    <property type="evidence" value="ECO:0007669"/>
    <property type="project" value="InterPro"/>
</dbReference>
<dbReference type="InterPro" id="IPR023374">
    <property type="entry name" value="AttH-like_dom_sf"/>
</dbReference>
<accession>A0A499VC77</accession>
<dbReference type="InterPro" id="IPR000092">
    <property type="entry name" value="Polyprenyl_synt"/>
</dbReference>
<evidence type="ECO:0000256" key="1">
    <source>
        <dbReference type="ARBA" id="ARBA00022723"/>
    </source>
</evidence>
<evidence type="ECO:0000313" key="5">
    <source>
        <dbReference type="EMBL" id="BBJ47121.1"/>
    </source>
</evidence>
<feature type="region of interest" description="Disordered" evidence="3">
    <location>
        <begin position="1"/>
        <end position="28"/>
    </location>
</feature>
<protein>
    <recommendedName>
        <fullName evidence="4">AttH domain-containing protein</fullName>
    </recommendedName>
</protein>
<evidence type="ECO:0000256" key="2">
    <source>
        <dbReference type="ARBA" id="ARBA00022842"/>
    </source>
</evidence>
<evidence type="ECO:0000313" key="6">
    <source>
        <dbReference type="Proteomes" id="UP000463951"/>
    </source>
</evidence>
<evidence type="ECO:0000259" key="4">
    <source>
        <dbReference type="Pfam" id="PF07143"/>
    </source>
</evidence>
<dbReference type="Pfam" id="PF00348">
    <property type="entry name" value="polyprenyl_synt"/>
    <property type="match status" value="1"/>
</dbReference>
<dbReference type="PROSITE" id="PS00444">
    <property type="entry name" value="POLYPRENYL_SYNTHASE_2"/>
    <property type="match status" value="1"/>
</dbReference>
<dbReference type="Gene3D" id="1.10.600.10">
    <property type="entry name" value="Farnesyl Diphosphate Synthase"/>
    <property type="match status" value="1"/>
</dbReference>
<dbReference type="InterPro" id="IPR008949">
    <property type="entry name" value="Isoprenoid_synthase_dom_sf"/>
</dbReference>
<keyword evidence="1" id="KW-0479">Metal-binding</keyword>
<dbReference type="GO" id="GO:0008299">
    <property type="term" value="P:isoprenoid biosynthetic process"/>
    <property type="evidence" value="ECO:0007669"/>
    <property type="project" value="InterPro"/>
</dbReference>
<dbReference type="InterPro" id="IPR010791">
    <property type="entry name" value="AttH_dom"/>
</dbReference>
<dbReference type="PANTHER" id="PTHR12001">
    <property type="entry name" value="GERANYLGERANYL PYROPHOSPHATE SYNTHASE"/>
    <property type="match status" value="1"/>
</dbReference>
<dbReference type="Pfam" id="PF17186">
    <property type="entry name" value="Lipocalin_9"/>
    <property type="match status" value="1"/>
</dbReference>
<gene>
    <name evidence="5" type="ORF">SSPO_098390</name>
</gene>
<dbReference type="SUPFAM" id="SSF48576">
    <property type="entry name" value="Terpenoid synthases"/>
    <property type="match status" value="1"/>
</dbReference>
<dbReference type="Proteomes" id="UP000463951">
    <property type="component" value="Chromosome"/>
</dbReference>
<dbReference type="SFLD" id="SFLDS00005">
    <property type="entry name" value="Isoprenoid_Synthase_Type_I"/>
    <property type="match status" value="1"/>
</dbReference>
<feature type="domain" description="AttH" evidence="4">
    <location>
        <begin position="37"/>
        <end position="239"/>
    </location>
</feature>
<dbReference type="GO" id="GO:0046872">
    <property type="term" value="F:metal ion binding"/>
    <property type="evidence" value="ECO:0007669"/>
    <property type="project" value="UniProtKB-KW"/>
</dbReference>
<feature type="compositionally biased region" description="Low complexity" evidence="3">
    <location>
        <begin position="8"/>
        <end position="19"/>
    </location>
</feature>
<keyword evidence="2" id="KW-0460">Magnesium</keyword>
<dbReference type="PROSITE" id="PS00723">
    <property type="entry name" value="POLYPRENYL_SYNTHASE_1"/>
    <property type="match status" value="1"/>
</dbReference>
<organism evidence="5 6">
    <name type="scientific">Streptomyces antimycoticus</name>
    <dbReference type="NCBI Taxonomy" id="68175"/>
    <lineage>
        <taxon>Bacteria</taxon>
        <taxon>Bacillati</taxon>
        <taxon>Actinomycetota</taxon>
        <taxon>Actinomycetes</taxon>
        <taxon>Kitasatosporales</taxon>
        <taxon>Streptomycetaceae</taxon>
        <taxon>Streptomyces</taxon>
        <taxon>Streptomyces violaceusniger group</taxon>
    </lineage>
</organism>
<dbReference type="InterPro" id="IPR033749">
    <property type="entry name" value="Polyprenyl_synt_CS"/>
</dbReference>
<dbReference type="SUPFAM" id="SSF159245">
    <property type="entry name" value="AttH-like"/>
    <property type="match status" value="1"/>
</dbReference>
<sequence length="766" mass="83100">MTISASRPPAQGPAQAAPQHTAGFAPFGLPHPSAGAEGWYLNGHLRDESGDEYTWMISVLKHHDLRDRAAGPGYGVVSTCSGPAGVSHGAWLTPTMHRAVREALRGDTAQDPRVREALAEALAEGPLLPDRLLAEPVVESADTLDMSFGDVAALRREEDGGFRLAFQDRERFELLLTPVKGALPQFDAQGRYPGRLPTDADAMTSYFVPRLHVHGTLRRADGTSQRVEGHAWFEQDWGSTYYDVERIPGTPDHTWEWAGIQLGNGWEIGCIHARNTDPATGATTLAFTRATVVAPDGGVSYHDVDWHPVRHWTSLATLNTYPTAVRVRVPDLGLDVEVIAPATEGEVRTLIVGRAFWESPATVRGVMGTTPVAGTAFLQTLPTNTIGDIEHYMRRTHDIARAEAAVLYSTDATDQTALGLLTGTSGGTDLDTAARIRLHQAVAAPVLHLLDNPGRSWRPYVAAAVLCLLGADPERYRPLTAVTELLHVSALVIDDIQDNSPTRRGRPSVHEIFGTAPAITAGTLGYYTFDALIQRVPQADAATMLRIYRLYLRDLRAAHAGQALDLAGHHTAFDQAVATGDARPLLDQIRTAHRLKTGMLVRSTAEVSAILGGAEETQLDAICAYFEAVGIAYQITDDVFDLYGQCTPDEHQQGITTRSPAEDLRNGEVTYPVAHATRLLDTTDRGRLRDALRQRSDTGALQASDLLMRSGAVDACMAEARELVDTTWDALAPLLPPTPHKAMVRALGWYAAQRETDHIPRTTALG</sequence>
<dbReference type="AlphaFoldDB" id="A0A499VC77"/>
<reference evidence="5 6" key="1">
    <citation type="journal article" date="2020" name="Int. J. Syst. Evol. Microbiol.">
        <title>Reclassification of Streptomyces castelarensis and Streptomyces sporoclivatus as later heterotypic synonyms of Streptomyces antimycoticus.</title>
        <authorList>
            <person name="Komaki H."/>
            <person name="Tamura T."/>
        </authorList>
    </citation>
    <scope>NUCLEOTIDE SEQUENCE [LARGE SCALE GENOMIC DNA]</scope>
    <source>
        <strain evidence="5 6">NBRC 100767</strain>
    </source>
</reference>
<proteinExistence type="predicted"/>
<dbReference type="Gene3D" id="2.40.370.10">
    <property type="entry name" value="AttH-like domain"/>
    <property type="match status" value="2"/>
</dbReference>
<dbReference type="EMBL" id="AP019620">
    <property type="protein sequence ID" value="BBJ47121.1"/>
    <property type="molecule type" value="Genomic_DNA"/>
</dbReference>
<name>A0A499VC77_9ACTN</name>
<dbReference type="PANTHER" id="PTHR12001:SF44">
    <property type="entry name" value="GERANYLGERANYL PYROPHOSPHATE SYNTHASE"/>
    <property type="match status" value="1"/>
</dbReference>